<dbReference type="InterPro" id="IPR042226">
    <property type="entry name" value="eFR1_2_sf"/>
</dbReference>
<name>A0ABT4IJZ1_9EURY</name>
<comment type="subunit">
    <text evidence="4 9">Heterodimer of two subunits, one of which binds GTP.</text>
</comment>
<evidence type="ECO:0000256" key="3">
    <source>
        <dbReference type="ARBA" id="ARBA00005326"/>
    </source>
</evidence>
<dbReference type="HAMAP" id="MF_00424">
    <property type="entry name" value="Rel_fact_arch_1"/>
    <property type="match status" value="1"/>
</dbReference>
<evidence type="ECO:0000256" key="5">
    <source>
        <dbReference type="ARBA" id="ARBA00019723"/>
    </source>
</evidence>
<dbReference type="SUPFAM" id="SSF53137">
    <property type="entry name" value="Translational machinery components"/>
    <property type="match status" value="1"/>
</dbReference>
<proteinExistence type="inferred from homology"/>
<evidence type="ECO:0000256" key="1">
    <source>
        <dbReference type="ARBA" id="ARBA00002832"/>
    </source>
</evidence>
<dbReference type="Pfam" id="PF03464">
    <property type="entry name" value="eRF1_2"/>
    <property type="match status" value="1"/>
</dbReference>
<dbReference type="InterPro" id="IPR005141">
    <property type="entry name" value="eRF1_2"/>
</dbReference>
<dbReference type="InterPro" id="IPR005140">
    <property type="entry name" value="eRF1_Pelota-like_N"/>
</dbReference>
<reference evidence="11" key="1">
    <citation type="submission" date="2022-12" db="EMBL/GenBank/DDBJ databases">
        <title>Isolation and characterisation of novel Methanocorpusculum spp. from native Australian herbivores indicates the genus is ancestrally host-associated.</title>
        <authorList>
            <person name="Volmer J.G."/>
            <person name="Soo R.M."/>
            <person name="Evans P.N."/>
            <person name="Hoedt E.C."/>
            <person name="Astorga Alsina A.L."/>
            <person name="Woodcroft B.J."/>
            <person name="Tyson G.W."/>
            <person name="Hugenholtz P."/>
            <person name="Morrison M."/>
        </authorList>
    </citation>
    <scope>NUCLEOTIDE SEQUENCE</scope>
    <source>
        <strain evidence="11">CW153</strain>
    </source>
</reference>
<feature type="domain" description="eRF1/Pelota-like N-terminal" evidence="10">
    <location>
        <begin position="11"/>
        <end position="145"/>
    </location>
</feature>
<dbReference type="SMART" id="SM01194">
    <property type="entry name" value="eRF1_1"/>
    <property type="match status" value="1"/>
</dbReference>
<dbReference type="InterPro" id="IPR005142">
    <property type="entry name" value="eRF1_3"/>
</dbReference>
<dbReference type="Proteomes" id="UP001141336">
    <property type="component" value="Unassembled WGS sequence"/>
</dbReference>
<comment type="similarity">
    <text evidence="3 9">Belongs to the eukaryotic release factor 1 family.</text>
</comment>
<keyword evidence="7 9" id="KW-0648">Protein biosynthesis</keyword>
<dbReference type="InterPro" id="IPR029064">
    <property type="entry name" value="Ribosomal_eL30-like_sf"/>
</dbReference>
<comment type="function">
    <text evidence="1 9">Directs the termination of nascent peptide synthesis (translation) in response to the termination codons UAA, UAG and UGA.</text>
</comment>
<evidence type="ECO:0000256" key="9">
    <source>
        <dbReference type="HAMAP-Rule" id="MF_00424"/>
    </source>
</evidence>
<dbReference type="Gene3D" id="1.20.5.170">
    <property type="match status" value="1"/>
</dbReference>
<dbReference type="PANTHER" id="PTHR10113">
    <property type="entry name" value="PEPTIDE CHAIN RELEASE FACTOR SUBUNIT 1"/>
    <property type="match status" value="1"/>
</dbReference>
<accession>A0ABT4IJZ1</accession>
<evidence type="ECO:0000313" key="12">
    <source>
        <dbReference type="Proteomes" id="UP001141336"/>
    </source>
</evidence>
<evidence type="ECO:0000256" key="6">
    <source>
        <dbReference type="ARBA" id="ARBA00022490"/>
    </source>
</evidence>
<dbReference type="InterPro" id="IPR024049">
    <property type="entry name" value="eRF1_1_sf"/>
</dbReference>
<evidence type="ECO:0000259" key="10">
    <source>
        <dbReference type="SMART" id="SM01194"/>
    </source>
</evidence>
<dbReference type="InterPro" id="IPR020918">
    <property type="entry name" value="Peptide_chain-rel_aRF1"/>
</dbReference>
<organism evidence="11 12">
    <name type="scientific">Methanocorpusculum vombati</name>
    <dbReference type="NCBI Taxonomy" id="3002864"/>
    <lineage>
        <taxon>Archaea</taxon>
        <taxon>Methanobacteriati</taxon>
        <taxon>Methanobacteriota</taxon>
        <taxon>Stenosarchaea group</taxon>
        <taxon>Methanomicrobia</taxon>
        <taxon>Methanomicrobiales</taxon>
        <taxon>Methanocorpusculaceae</taxon>
        <taxon>Methanocorpusculum</taxon>
    </lineage>
</organism>
<comment type="caution">
    <text evidence="11">The sequence shown here is derived from an EMBL/GenBank/DDBJ whole genome shotgun (WGS) entry which is preliminary data.</text>
</comment>
<dbReference type="EMBL" id="JAPTGC010000002">
    <property type="protein sequence ID" value="MCZ0862055.1"/>
    <property type="molecule type" value="Genomic_DNA"/>
</dbReference>
<evidence type="ECO:0000256" key="8">
    <source>
        <dbReference type="ARBA" id="ARBA00031168"/>
    </source>
</evidence>
<dbReference type="Gene3D" id="3.30.1330.30">
    <property type="match status" value="1"/>
</dbReference>
<dbReference type="SUPFAM" id="SSF55315">
    <property type="entry name" value="L30e-like"/>
    <property type="match status" value="1"/>
</dbReference>
<dbReference type="InterPro" id="IPR004403">
    <property type="entry name" value="Peptide_chain-rel_eRF1/aRF1"/>
</dbReference>
<dbReference type="Pfam" id="PF03463">
    <property type="entry name" value="eRF1_1"/>
    <property type="match status" value="1"/>
</dbReference>
<evidence type="ECO:0000256" key="2">
    <source>
        <dbReference type="ARBA" id="ARBA00004496"/>
    </source>
</evidence>
<comment type="subcellular location">
    <subcellularLocation>
        <location evidence="2 9">Cytoplasm</location>
    </subcellularLocation>
</comment>
<dbReference type="NCBIfam" id="TIGR03676">
    <property type="entry name" value="aRF1_eRF1"/>
    <property type="match status" value="1"/>
</dbReference>
<keyword evidence="12" id="KW-1185">Reference proteome</keyword>
<dbReference type="RefSeq" id="WP_268922268.1">
    <property type="nucleotide sequence ID" value="NZ_JAPTGC010000002.1"/>
</dbReference>
<sequence length="428" mass="48163">MAEEIPQAQIEKDEARKRYEFKKALEKLEEKEGSGTELISLYIPPDKQIYDVTAQLRDEYGQCANIKSKQTRTNVQSAISSILARLKYYKTAPENGMAVFCGAINVGGDKTDLESIIVEPPETIRTYSYRCSSSFELEPLKAMLDDKFVYGLLVIDRREAYWGFLRGTHIEPINGTNSTVPGKQRKGGQSSIRFERLRLIAIHEFYKKVGERASEAFLAEPNFFEKFKGLLIGGPMPTKEEFAEGDFLHHEVKKRIIGLFDASYTNEFGLRELVDNAQDALRGVGIMDEKKEMTRFFKELIKENGCAAYGEESVRANLEAGAVDTLLLSEKLRKARLTIACGNCGYQEVKTMQVEAGKKFKDLPFGHCPQCQSPLYLTDETDIIEELTNLADMSNTRVEIISDDFEEGSMLFSAFGGIAAVLRYPTGM</sequence>
<protein>
    <recommendedName>
        <fullName evidence="5 9">Peptide chain release factor subunit 1</fullName>
    </recommendedName>
    <alternativeName>
        <fullName evidence="8 9">Translation termination factor aRF1</fullName>
    </alternativeName>
</protein>
<dbReference type="Pfam" id="PF03465">
    <property type="entry name" value="eRF1_3"/>
    <property type="match status" value="1"/>
</dbReference>
<evidence type="ECO:0000313" key="11">
    <source>
        <dbReference type="EMBL" id="MCZ0862055.1"/>
    </source>
</evidence>
<gene>
    <name evidence="9 11" type="primary">prf1</name>
    <name evidence="11" type="ORF">O0S09_02140</name>
</gene>
<evidence type="ECO:0000256" key="4">
    <source>
        <dbReference type="ARBA" id="ARBA00011520"/>
    </source>
</evidence>
<dbReference type="Gene3D" id="3.30.960.10">
    <property type="entry name" value="eRF1 domain 1"/>
    <property type="match status" value="1"/>
</dbReference>
<dbReference type="Gene3D" id="3.30.420.60">
    <property type="entry name" value="eRF1 domain 2"/>
    <property type="match status" value="1"/>
</dbReference>
<keyword evidence="6 9" id="KW-0963">Cytoplasm</keyword>
<evidence type="ECO:0000256" key="7">
    <source>
        <dbReference type="ARBA" id="ARBA00022917"/>
    </source>
</evidence>
<dbReference type="SUPFAM" id="SSF55481">
    <property type="entry name" value="N-terminal domain of eukaryotic peptide chain release factor subunit 1, ERF1"/>
    <property type="match status" value="1"/>
</dbReference>